<dbReference type="SUPFAM" id="SSF54637">
    <property type="entry name" value="Thioesterase/thiol ester dehydrase-isomerase"/>
    <property type="match status" value="2"/>
</dbReference>
<dbReference type="InterPro" id="IPR002539">
    <property type="entry name" value="MaoC-like_dom"/>
</dbReference>
<proteinExistence type="predicted"/>
<evidence type="ECO:0000313" key="4">
    <source>
        <dbReference type="Proteomes" id="UP000028878"/>
    </source>
</evidence>
<evidence type="ECO:0000259" key="2">
    <source>
        <dbReference type="Pfam" id="PF22622"/>
    </source>
</evidence>
<dbReference type="Gene3D" id="3.10.129.10">
    <property type="entry name" value="Hotdog Thioesterase"/>
    <property type="match status" value="1"/>
</dbReference>
<reference evidence="4" key="1">
    <citation type="submission" date="2014-02" db="EMBL/GenBank/DDBJ databases">
        <authorList>
            <person name="Gan H."/>
        </authorList>
    </citation>
    <scope>NUCLEOTIDE SEQUENCE [LARGE SCALE GENOMIC DNA]</scope>
    <source>
        <strain evidence="4">S1</strain>
    </source>
</reference>
<feature type="domain" description="MaoC-like" evidence="1">
    <location>
        <begin position="161"/>
        <end position="254"/>
    </location>
</feature>
<evidence type="ECO:0000313" key="3">
    <source>
        <dbReference type="EMBL" id="CDN86706.1"/>
    </source>
</evidence>
<organism evidence="3 4">
    <name type="scientific">Hydrogenophaga intermedia</name>
    <dbReference type="NCBI Taxonomy" id="65786"/>
    <lineage>
        <taxon>Bacteria</taxon>
        <taxon>Pseudomonadati</taxon>
        <taxon>Pseudomonadota</taxon>
        <taxon>Betaproteobacteria</taxon>
        <taxon>Burkholderiales</taxon>
        <taxon>Comamonadaceae</taxon>
        <taxon>Hydrogenophaga</taxon>
    </lineage>
</organism>
<dbReference type="PANTHER" id="PTHR13078">
    <property type="entry name" value="PEROXISOMAL MULTIFUNCTIONAL ENZYME TYPE 2-RELATED"/>
    <property type="match status" value="1"/>
</dbReference>
<dbReference type="GO" id="GO:0044594">
    <property type="term" value="F:17-beta-hydroxysteroid dehydrogenase (NAD+) activity"/>
    <property type="evidence" value="ECO:0007669"/>
    <property type="project" value="TreeGrafter"/>
</dbReference>
<name>A0A1L1PKX4_HYDIT</name>
<dbReference type="InterPro" id="IPR054357">
    <property type="entry name" value="MFE-2_N"/>
</dbReference>
<dbReference type="GO" id="GO:0003857">
    <property type="term" value="F:(3S)-3-hydroxyacyl-CoA dehydrogenase (NAD+) activity"/>
    <property type="evidence" value="ECO:0007669"/>
    <property type="project" value="TreeGrafter"/>
</dbReference>
<accession>A0A1L1PKX4</accession>
<protein>
    <submittedName>
        <fullName evidence="3">MaoC-like dehydratase</fullName>
    </submittedName>
</protein>
<dbReference type="Pfam" id="PF22622">
    <property type="entry name" value="MFE-2_hydrat-2_N"/>
    <property type="match status" value="1"/>
</dbReference>
<feature type="domain" description="Peroxisomal multifunctional enzyme type 2-like N-terminal" evidence="2">
    <location>
        <begin position="17"/>
        <end position="143"/>
    </location>
</feature>
<gene>
    <name evidence="3" type="ORF">BN948_01114</name>
</gene>
<dbReference type="GO" id="GO:0004300">
    <property type="term" value="F:enoyl-CoA hydratase activity"/>
    <property type="evidence" value="ECO:0007669"/>
    <property type="project" value="TreeGrafter"/>
</dbReference>
<evidence type="ECO:0000259" key="1">
    <source>
        <dbReference type="Pfam" id="PF01575"/>
    </source>
</evidence>
<dbReference type="Pfam" id="PF01575">
    <property type="entry name" value="MaoC_dehydratas"/>
    <property type="match status" value="1"/>
</dbReference>
<dbReference type="RefSeq" id="WP_009519200.1">
    <property type="nucleotide sequence ID" value="NZ_CCAE010000005.1"/>
</dbReference>
<dbReference type="InterPro" id="IPR029069">
    <property type="entry name" value="HotDog_dom_sf"/>
</dbReference>
<reference evidence="4" key="2">
    <citation type="submission" date="2014-11" db="EMBL/GenBank/DDBJ databases">
        <title>Draft genome sequence of Hydrogenophaga intermedia S1.</title>
        <authorList>
            <person name="Gan H.M."/>
            <person name="Chew T.H."/>
            <person name="Stolz A."/>
        </authorList>
    </citation>
    <scope>NUCLEOTIDE SEQUENCE [LARGE SCALE GENOMIC DNA]</scope>
    <source>
        <strain evidence="4">S1</strain>
    </source>
</reference>
<dbReference type="AlphaFoldDB" id="A0A1L1PKX4"/>
<dbReference type="Proteomes" id="UP000028878">
    <property type="component" value="Unassembled WGS sequence"/>
</dbReference>
<keyword evidence="4" id="KW-1185">Reference proteome</keyword>
<dbReference type="GO" id="GO:0006635">
    <property type="term" value="P:fatty acid beta-oxidation"/>
    <property type="evidence" value="ECO:0007669"/>
    <property type="project" value="TreeGrafter"/>
</dbReference>
<dbReference type="EMBL" id="CCAE010000005">
    <property type="protein sequence ID" value="CDN86706.1"/>
    <property type="molecule type" value="Genomic_DNA"/>
</dbReference>
<sequence length="283" mass="31206">MNLDKLQAFRIPDAVQTYTWRDSSLYALGLGYGADPVDEPDLRYVLETDQQTVPSMSAILAYPGFWFADPSLAIDWVRLLNGQVAFTIHRSLPPEGTVKSTSRVVAVDDKGKDKGAAVFLQKEVTDPDGVPYATIRQAVFLRGDGGHGGFGVPPETPPAVTGDAPDHALELDVARNAALIYRLSGDLNPVHSHPAIARQAGFREPIVHGMCSLGMACRAALRLLCDNQPQRLKSMSIRFASPVYPGERLRFEFFGKGPHFQWRVRVPERNVTVLDRGQLELTR</sequence>
<dbReference type="PANTHER" id="PTHR13078:SF56">
    <property type="entry name" value="PEROXISOMAL MULTIFUNCTIONAL ENZYME TYPE 2"/>
    <property type="match status" value="1"/>
</dbReference>